<feature type="domain" description="Malonyl-CoA:ACP transacylase (MAT)" evidence="8">
    <location>
        <begin position="6"/>
        <end position="302"/>
    </location>
</feature>
<accession>A0A162KSG6</accession>
<evidence type="ECO:0000313" key="10">
    <source>
        <dbReference type="Proteomes" id="UP000075787"/>
    </source>
</evidence>
<feature type="active site" evidence="7">
    <location>
        <position position="95"/>
    </location>
</feature>
<dbReference type="SUPFAM" id="SSF52151">
    <property type="entry name" value="FabD/lysophospholipase-like"/>
    <property type="match status" value="1"/>
</dbReference>
<dbReference type="GO" id="GO:0005829">
    <property type="term" value="C:cytosol"/>
    <property type="evidence" value="ECO:0007669"/>
    <property type="project" value="TreeGrafter"/>
</dbReference>
<evidence type="ECO:0000256" key="7">
    <source>
        <dbReference type="PIRSR" id="PIRSR000446-1"/>
    </source>
</evidence>
<comment type="catalytic activity">
    <reaction evidence="5 6">
        <text>holo-[ACP] + malonyl-CoA = malonyl-[ACP] + CoA</text>
        <dbReference type="Rhea" id="RHEA:41792"/>
        <dbReference type="Rhea" id="RHEA-COMP:9623"/>
        <dbReference type="Rhea" id="RHEA-COMP:9685"/>
        <dbReference type="ChEBI" id="CHEBI:57287"/>
        <dbReference type="ChEBI" id="CHEBI:57384"/>
        <dbReference type="ChEBI" id="CHEBI:64479"/>
        <dbReference type="ChEBI" id="CHEBI:78449"/>
        <dbReference type="EC" id="2.3.1.39"/>
    </reaction>
</comment>
<keyword evidence="3 6" id="KW-0808">Transferase</keyword>
<evidence type="ECO:0000313" key="9">
    <source>
        <dbReference type="EMBL" id="KYO51993.1"/>
    </source>
</evidence>
<dbReference type="GO" id="GO:0004314">
    <property type="term" value="F:[acyl-carrier-protein] S-malonyltransferase activity"/>
    <property type="evidence" value="ECO:0007669"/>
    <property type="project" value="UniProtKB-EC"/>
</dbReference>
<reference evidence="9 10" key="1">
    <citation type="submission" date="2015-12" db="EMBL/GenBank/DDBJ databases">
        <title>Genome sequence of Tistrella mobilis MCCC 1A02139.</title>
        <authorList>
            <person name="Lu L."/>
            <person name="Lai Q."/>
            <person name="Shao Z."/>
            <person name="Qian P."/>
        </authorList>
    </citation>
    <scope>NUCLEOTIDE SEQUENCE [LARGE SCALE GENOMIC DNA]</scope>
    <source>
        <strain evidence="9 10">MCCC 1A02139</strain>
    </source>
</reference>
<gene>
    <name evidence="9" type="ORF">AUP44_07245</name>
</gene>
<dbReference type="InterPro" id="IPR001227">
    <property type="entry name" value="Ac_transferase_dom_sf"/>
</dbReference>
<dbReference type="PIRSF" id="PIRSF000446">
    <property type="entry name" value="Mct"/>
    <property type="match status" value="1"/>
</dbReference>
<dbReference type="Proteomes" id="UP000075787">
    <property type="component" value="Unassembled WGS sequence"/>
</dbReference>
<comment type="similarity">
    <text evidence="6">Belongs to the fabD family.</text>
</comment>
<dbReference type="PANTHER" id="PTHR42681">
    <property type="entry name" value="MALONYL-COA-ACYL CARRIER PROTEIN TRANSACYLASE, MITOCHONDRIAL"/>
    <property type="match status" value="1"/>
</dbReference>
<dbReference type="RefSeq" id="WP_014745383.1">
    <property type="nucleotide sequence ID" value="NZ_CP121034.1"/>
</dbReference>
<dbReference type="Gene3D" id="3.30.70.250">
    <property type="entry name" value="Malonyl-CoA ACP transacylase, ACP-binding"/>
    <property type="match status" value="1"/>
</dbReference>
<proteinExistence type="inferred from homology"/>
<dbReference type="InterPro" id="IPR004410">
    <property type="entry name" value="Malonyl_CoA-ACP_transAc_FabD"/>
</dbReference>
<protein>
    <recommendedName>
        <fullName evidence="2 6">Malonyl CoA-acyl carrier protein transacylase</fullName>
        <ecNumber evidence="1 6">2.3.1.39</ecNumber>
    </recommendedName>
</protein>
<feature type="active site" evidence="7">
    <location>
        <position position="204"/>
    </location>
</feature>
<dbReference type="OrthoDB" id="9808564at2"/>
<dbReference type="Pfam" id="PF00698">
    <property type="entry name" value="Acyl_transf_1"/>
    <property type="match status" value="1"/>
</dbReference>
<sequence length="313" mass="32697">MARAFVFPGQGSQKVGMGQDLAAAFAAAREVFEEVDEALKQPLTRLMFEGPAEQLILTENAQPAIMACSMAVVRVLEREGGVDLAQKAAFVAGHSLGEYSALCAAGALDIGDTARLLKIRGQAMQMAVPVGQGAMLALMGVDPDEARAIADEAAGSGEVCVAANDNAPGQVVLSGHKTAIDRAVEVAKARGKRAIPLEVSAPFHCPLMQPAAERMADALAQVEIDAPRLPLIANVLAAPVSDPDRIRGLLVDQVTGMVRWRESVLAMKEAGVEETVELGAGKVLSGLTKRIDRALSAQSVGTPAEIEAFLKSL</sequence>
<dbReference type="InterPro" id="IPR024925">
    <property type="entry name" value="Malonyl_CoA-ACP_transAc"/>
</dbReference>
<dbReference type="EMBL" id="LPZR01000164">
    <property type="protein sequence ID" value="KYO51993.1"/>
    <property type="molecule type" value="Genomic_DNA"/>
</dbReference>
<dbReference type="SMART" id="SM00827">
    <property type="entry name" value="PKS_AT"/>
    <property type="match status" value="1"/>
</dbReference>
<dbReference type="GO" id="GO:0006633">
    <property type="term" value="P:fatty acid biosynthetic process"/>
    <property type="evidence" value="ECO:0007669"/>
    <property type="project" value="TreeGrafter"/>
</dbReference>
<evidence type="ECO:0000256" key="3">
    <source>
        <dbReference type="ARBA" id="ARBA00022679"/>
    </source>
</evidence>
<dbReference type="FunFam" id="3.30.70.250:FF:000001">
    <property type="entry name" value="Malonyl CoA-acyl carrier protein transacylase"/>
    <property type="match status" value="1"/>
</dbReference>
<dbReference type="GeneID" id="97241698"/>
<keyword evidence="4 6" id="KW-0012">Acyltransferase</keyword>
<evidence type="ECO:0000256" key="2">
    <source>
        <dbReference type="ARBA" id="ARBA00018953"/>
    </source>
</evidence>
<dbReference type="InterPro" id="IPR016035">
    <property type="entry name" value="Acyl_Trfase/lysoPLipase"/>
</dbReference>
<dbReference type="EC" id="2.3.1.39" evidence="1 6"/>
<dbReference type="NCBIfam" id="TIGR00128">
    <property type="entry name" value="fabD"/>
    <property type="match status" value="1"/>
</dbReference>
<evidence type="ECO:0000259" key="8">
    <source>
        <dbReference type="SMART" id="SM00827"/>
    </source>
</evidence>
<dbReference type="InterPro" id="IPR016036">
    <property type="entry name" value="Malonyl_transacylase_ACP-bd"/>
</dbReference>
<dbReference type="OMA" id="AANYNCP"/>
<evidence type="ECO:0000256" key="5">
    <source>
        <dbReference type="ARBA" id="ARBA00048462"/>
    </source>
</evidence>
<dbReference type="AlphaFoldDB" id="A0A162KSG6"/>
<dbReference type="PANTHER" id="PTHR42681:SF1">
    <property type="entry name" value="MALONYL-COA-ACYL CARRIER PROTEIN TRANSACYLASE, MITOCHONDRIAL"/>
    <property type="match status" value="1"/>
</dbReference>
<dbReference type="InterPro" id="IPR014043">
    <property type="entry name" value="Acyl_transferase_dom"/>
</dbReference>
<dbReference type="SUPFAM" id="SSF55048">
    <property type="entry name" value="Probable ACP-binding domain of malonyl-CoA ACP transacylase"/>
    <property type="match status" value="1"/>
</dbReference>
<evidence type="ECO:0000256" key="6">
    <source>
        <dbReference type="PIRNR" id="PIRNR000446"/>
    </source>
</evidence>
<name>A0A162KSG6_9PROT</name>
<evidence type="ECO:0000256" key="4">
    <source>
        <dbReference type="ARBA" id="ARBA00023315"/>
    </source>
</evidence>
<dbReference type="Gene3D" id="3.40.366.10">
    <property type="entry name" value="Malonyl-Coenzyme A Acyl Carrier Protein, domain 2"/>
    <property type="match status" value="1"/>
</dbReference>
<organism evidence="9 10">
    <name type="scientific">Tistrella mobilis</name>
    <dbReference type="NCBI Taxonomy" id="171437"/>
    <lineage>
        <taxon>Bacteria</taxon>
        <taxon>Pseudomonadati</taxon>
        <taxon>Pseudomonadota</taxon>
        <taxon>Alphaproteobacteria</taxon>
        <taxon>Geminicoccales</taxon>
        <taxon>Geminicoccaceae</taxon>
        <taxon>Tistrella</taxon>
    </lineage>
</organism>
<dbReference type="InterPro" id="IPR050858">
    <property type="entry name" value="Mal-CoA-ACP_Trans/PKS_FabD"/>
</dbReference>
<comment type="caution">
    <text evidence="9">The sequence shown here is derived from an EMBL/GenBank/DDBJ whole genome shotgun (WGS) entry which is preliminary data.</text>
</comment>
<evidence type="ECO:0000256" key="1">
    <source>
        <dbReference type="ARBA" id="ARBA00013258"/>
    </source>
</evidence>